<evidence type="ECO:0000256" key="5">
    <source>
        <dbReference type="ARBA" id="ARBA00008310"/>
    </source>
</evidence>
<dbReference type="EMBL" id="VSZI01000001">
    <property type="protein sequence ID" value="TYR20044.1"/>
    <property type="molecule type" value="Genomic_DNA"/>
</dbReference>
<evidence type="ECO:0000256" key="3">
    <source>
        <dbReference type="ARBA" id="ARBA00002185"/>
    </source>
</evidence>
<proteinExistence type="inferred from homology"/>
<evidence type="ECO:0000259" key="13">
    <source>
        <dbReference type="Pfam" id="PF01593"/>
    </source>
</evidence>
<comment type="caution">
    <text evidence="14">The sequence shown here is derived from an EMBL/GenBank/DDBJ whole genome shotgun (WGS) entry which is preliminary data.</text>
</comment>
<evidence type="ECO:0000256" key="4">
    <source>
        <dbReference type="ARBA" id="ARBA00004744"/>
    </source>
</evidence>
<accession>A0A5D4FVU8</accession>
<dbReference type="RefSeq" id="WP_148811719.1">
    <property type="nucleotide sequence ID" value="NZ_VSZI01000001.1"/>
</dbReference>
<evidence type="ECO:0000313" key="14">
    <source>
        <dbReference type="EMBL" id="TYR20044.1"/>
    </source>
</evidence>
<dbReference type="Gene3D" id="3.90.660.20">
    <property type="entry name" value="Protoporphyrinogen oxidase, mitochondrial, domain 2"/>
    <property type="match status" value="1"/>
</dbReference>
<dbReference type="EC" id="1.3.3.15" evidence="6 12"/>
<comment type="function">
    <text evidence="3 12">Involved in coproporphyrin-dependent heme b biosynthesis. Catalyzes the oxidation of coproporphyrinogen III to coproporphyrin III.</text>
</comment>
<comment type="subcellular location">
    <subcellularLocation>
        <location evidence="12">Cytoplasm</location>
    </subcellularLocation>
</comment>
<dbReference type="Gene3D" id="3.50.50.60">
    <property type="entry name" value="FAD/NAD(P)-binding domain"/>
    <property type="match status" value="1"/>
</dbReference>
<evidence type="ECO:0000256" key="11">
    <source>
        <dbReference type="ARBA" id="ARBA00023133"/>
    </source>
</evidence>
<evidence type="ECO:0000256" key="6">
    <source>
        <dbReference type="ARBA" id="ARBA00012402"/>
    </source>
</evidence>
<dbReference type="InterPro" id="IPR036188">
    <property type="entry name" value="FAD/NAD-bd_sf"/>
</dbReference>
<dbReference type="PANTHER" id="PTHR42923:SF3">
    <property type="entry name" value="PROTOPORPHYRINOGEN OXIDASE"/>
    <property type="match status" value="1"/>
</dbReference>
<protein>
    <recommendedName>
        <fullName evidence="7 12">Coproporphyrinogen III oxidase</fullName>
        <ecNumber evidence="6 12">1.3.3.15</ecNumber>
    </recommendedName>
</protein>
<evidence type="ECO:0000313" key="15">
    <source>
        <dbReference type="Proteomes" id="UP000324726"/>
    </source>
</evidence>
<organism evidence="14 15">
    <name type="scientific">Corynebacterium urealyticum</name>
    <dbReference type="NCBI Taxonomy" id="43771"/>
    <lineage>
        <taxon>Bacteria</taxon>
        <taxon>Bacillati</taxon>
        <taxon>Actinomycetota</taxon>
        <taxon>Actinomycetes</taxon>
        <taxon>Mycobacteriales</taxon>
        <taxon>Corynebacteriaceae</taxon>
        <taxon>Corynebacterium</taxon>
    </lineage>
</organism>
<evidence type="ECO:0000256" key="10">
    <source>
        <dbReference type="ARBA" id="ARBA00023002"/>
    </source>
</evidence>
<keyword evidence="11 12" id="KW-0350">Heme biosynthesis</keyword>
<keyword evidence="12" id="KW-0963">Cytoplasm</keyword>
<feature type="domain" description="Amine oxidase" evidence="13">
    <location>
        <begin position="16"/>
        <end position="463"/>
    </location>
</feature>
<dbReference type="InterPro" id="IPR050464">
    <property type="entry name" value="Zeta_carotene_desat/Oxidored"/>
</dbReference>
<evidence type="ECO:0000256" key="9">
    <source>
        <dbReference type="ARBA" id="ARBA00022827"/>
    </source>
</evidence>
<dbReference type="Gene3D" id="1.10.3110.10">
    <property type="entry name" value="protoporphyrinogen ix oxidase, domain 3"/>
    <property type="match status" value="1"/>
</dbReference>
<dbReference type="GO" id="GO:0004729">
    <property type="term" value="F:oxygen-dependent protoporphyrinogen oxidase activity"/>
    <property type="evidence" value="ECO:0007669"/>
    <property type="project" value="UniProtKB-UniRule"/>
</dbReference>
<dbReference type="Pfam" id="PF01593">
    <property type="entry name" value="Amino_oxidase"/>
    <property type="match status" value="1"/>
</dbReference>
<comment type="catalytic activity">
    <reaction evidence="1">
        <text>coproporphyrinogen III + 3 O2 = coproporphyrin III + 3 H2O2</text>
        <dbReference type="Rhea" id="RHEA:43436"/>
        <dbReference type="ChEBI" id="CHEBI:15379"/>
        <dbReference type="ChEBI" id="CHEBI:16240"/>
        <dbReference type="ChEBI" id="CHEBI:57309"/>
        <dbReference type="ChEBI" id="CHEBI:131725"/>
        <dbReference type="EC" id="1.3.3.15"/>
    </reaction>
    <physiologicalReaction direction="left-to-right" evidence="1">
        <dbReference type="Rhea" id="RHEA:43437"/>
    </physiologicalReaction>
</comment>
<evidence type="ECO:0000256" key="1">
    <source>
        <dbReference type="ARBA" id="ARBA00001755"/>
    </source>
</evidence>
<reference evidence="14 15" key="1">
    <citation type="submission" date="2019-08" db="EMBL/GenBank/DDBJ databases">
        <title>Draft genome of C. urealyticum strain VH4248.</title>
        <authorList>
            <person name="Navas J."/>
        </authorList>
    </citation>
    <scope>NUCLEOTIDE SEQUENCE [LARGE SCALE GENOMIC DNA]</scope>
    <source>
        <strain evidence="14 15">VH4248</strain>
    </source>
</reference>
<dbReference type="AlphaFoldDB" id="A0A5D4FVU8"/>
<comment type="similarity">
    <text evidence="5 12">Belongs to the protoporphyrinogen/coproporphyrinogen oxidase family. Coproporphyrinogen III oxidase subfamily.</text>
</comment>
<evidence type="ECO:0000256" key="2">
    <source>
        <dbReference type="ARBA" id="ARBA00001974"/>
    </source>
</evidence>
<dbReference type="SUPFAM" id="SSF51905">
    <property type="entry name" value="FAD/NAD(P)-binding domain"/>
    <property type="match status" value="1"/>
</dbReference>
<dbReference type="GO" id="GO:0005737">
    <property type="term" value="C:cytoplasm"/>
    <property type="evidence" value="ECO:0007669"/>
    <property type="project" value="UniProtKB-SubCell"/>
</dbReference>
<dbReference type="Proteomes" id="UP000324726">
    <property type="component" value="Unassembled WGS sequence"/>
</dbReference>
<evidence type="ECO:0000256" key="8">
    <source>
        <dbReference type="ARBA" id="ARBA00022630"/>
    </source>
</evidence>
<dbReference type="SUPFAM" id="SSF54373">
    <property type="entry name" value="FAD-linked reductases, C-terminal domain"/>
    <property type="match status" value="1"/>
</dbReference>
<dbReference type="InterPro" id="IPR002937">
    <property type="entry name" value="Amino_oxidase"/>
</dbReference>
<gene>
    <name evidence="14" type="primary">hemG</name>
    <name evidence="14" type="ORF">FYJ87_03360</name>
</gene>
<dbReference type="UniPathway" id="UPA00252"/>
<evidence type="ECO:0000256" key="12">
    <source>
        <dbReference type="RuleBase" id="RU364052"/>
    </source>
</evidence>
<dbReference type="InterPro" id="IPR004572">
    <property type="entry name" value="Protoporphyrinogen_oxidase"/>
</dbReference>
<dbReference type="GO" id="GO:0006783">
    <property type="term" value="P:heme biosynthetic process"/>
    <property type="evidence" value="ECO:0007669"/>
    <property type="project" value="UniProtKB-UniRule"/>
</dbReference>
<comment type="cofactor">
    <cofactor evidence="2 12">
        <name>FAD</name>
        <dbReference type="ChEBI" id="CHEBI:57692"/>
    </cofactor>
</comment>
<keyword evidence="10 12" id="KW-0560">Oxidoreductase</keyword>
<dbReference type="PANTHER" id="PTHR42923">
    <property type="entry name" value="PROTOPORPHYRINOGEN OXIDASE"/>
    <property type="match status" value="1"/>
</dbReference>
<keyword evidence="9 12" id="KW-0274">FAD</keyword>
<comment type="pathway">
    <text evidence="4 12">Porphyrin-containing compound metabolism; protoheme biosynthesis.</text>
</comment>
<sequence length="467" mass="49095">MTTARKPRIAVIGGGIAGVSAVWQLRQQLGDRAQLMLAEAYGRLGGKLKTVRFSTGPVDMGAEAFLSFDQPFMELIDKLGMSSELRTPSTARSSFLVDGKFVDIPRETLMGIPVSADAVSEILSPAEAARLDAERDGQPMTWNAGDDTTVGTLVEARLGKAVVDKLVSPLLGGVYSCSAYDLGVRATLPQLAAALDREGEGGQGFFLLDVVEDLLAKRRATAVGGGGSPFRSFDKGYRSLIEEMMRQADPELILNSALESLGRTSDGRWVIDPLGTVDAVVVATSAPTASVILEDAAPVAAEALGSVELSSSAVVGMRFASDHGIPERSGVLLGSNSGTAAKAFTFSSKKWPHLAQGGGAFVRASFGTKDEPWYVDASDRALLAYALEDLERVTGERKTPEEIFVQRWHGGIPCYGVKHAEKMSQVLDDVAGVPRLAVAGSMLRGVGVPATVATGIAAADKIIADLG</sequence>
<name>A0A5D4FVU8_9CORY</name>
<dbReference type="NCBIfam" id="TIGR00562">
    <property type="entry name" value="proto_IX_ox"/>
    <property type="match status" value="1"/>
</dbReference>
<evidence type="ECO:0000256" key="7">
    <source>
        <dbReference type="ARBA" id="ARBA00019046"/>
    </source>
</evidence>
<keyword evidence="8 12" id="KW-0285">Flavoprotein</keyword>